<proteinExistence type="predicted"/>
<evidence type="ECO:0000313" key="2">
    <source>
        <dbReference type="Proteomes" id="UP001151529"/>
    </source>
</evidence>
<dbReference type="AlphaFoldDB" id="A0A9Q0NQS7"/>
<evidence type="ECO:0000313" key="1">
    <source>
        <dbReference type="EMBL" id="KAJ6674189.1"/>
    </source>
</evidence>
<keyword evidence="2" id="KW-1185">Reference proteome</keyword>
<organism evidence="1 2">
    <name type="scientific">Salix viminalis</name>
    <name type="common">Common osier</name>
    <name type="synonym">Basket willow</name>
    <dbReference type="NCBI Taxonomy" id="40686"/>
    <lineage>
        <taxon>Eukaryota</taxon>
        <taxon>Viridiplantae</taxon>
        <taxon>Streptophyta</taxon>
        <taxon>Embryophyta</taxon>
        <taxon>Tracheophyta</taxon>
        <taxon>Spermatophyta</taxon>
        <taxon>Magnoliopsida</taxon>
        <taxon>eudicotyledons</taxon>
        <taxon>Gunneridae</taxon>
        <taxon>Pentapetalae</taxon>
        <taxon>rosids</taxon>
        <taxon>fabids</taxon>
        <taxon>Malpighiales</taxon>
        <taxon>Salicaceae</taxon>
        <taxon>Saliceae</taxon>
        <taxon>Salix</taxon>
    </lineage>
</organism>
<comment type="caution">
    <text evidence="1">The sequence shown here is derived from an EMBL/GenBank/DDBJ whole genome shotgun (WGS) entry which is preliminary data.</text>
</comment>
<sequence length="170" mass="20293">MRHQNQRNLRQNQQILWFDEMIRLANELCFIEQLYVLVVCRQWELTAGTIYTCWQRKRLLNGTDHYPFLIHIGREEMFQPWFRSPKLTQTSRCNMQNSYPHCLTIHSRAASSFPECRFDFHPSRPASGIENGVSGWSNFRIRLTSSMLRIFHHWFFSLGNNRGCSGRTHL</sequence>
<dbReference type="EMBL" id="JAPFFL010000017">
    <property type="protein sequence ID" value="KAJ6674189.1"/>
    <property type="molecule type" value="Genomic_DNA"/>
</dbReference>
<accession>A0A9Q0NQS7</accession>
<gene>
    <name evidence="1" type="ORF">OIU85_013119</name>
</gene>
<dbReference type="Proteomes" id="UP001151529">
    <property type="component" value="Chromosome 18"/>
</dbReference>
<name>A0A9Q0NQS7_SALVM</name>
<reference evidence="1 2" key="1">
    <citation type="journal article" date="2023" name="Int. J. Mol. Sci.">
        <title>De Novo Assembly and Annotation of 11 Diverse Shrub Willow (Salix) Genomes Reveals Novel Gene Organization in Sex-Linked Regions.</title>
        <authorList>
            <person name="Hyden B."/>
            <person name="Feng K."/>
            <person name="Yates T.B."/>
            <person name="Jawdy S."/>
            <person name="Cereghino C."/>
            <person name="Smart L.B."/>
            <person name="Muchero W."/>
        </authorList>
    </citation>
    <scope>NUCLEOTIDE SEQUENCE [LARGE SCALE GENOMIC DNA]</scope>
    <source>
        <tissue evidence="1">Shoot tip</tissue>
    </source>
</reference>
<protein>
    <submittedName>
        <fullName evidence="1">Uncharacterized protein</fullName>
    </submittedName>
</protein>